<comment type="caution">
    <text evidence="2">The sequence shown here is derived from an EMBL/GenBank/DDBJ whole genome shotgun (WGS) entry which is preliminary data.</text>
</comment>
<dbReference type="EMBL" id="JAAAPU010000005">
    <property type="protein sequence ID" value="KAF4209104.1"/>
    <property type="molecule type" value="Genomic_DNA"/>
</dbReference>
<name>A0AAN6BSU3_ASPLE</name>
<proteinExistence type="predicted"/>
<organism evidence="2 3">
    <name type="scientific">Aspergillus lentulus</name>
    <dbReference type="NCBI Taxonomy" id="293939"/>
    <lineage>
        <taxon>Eukaryota</taxon>
        <taxon>Fungi</taxon>
        <taxon>Dikarya</taxon>
        <taxon>Ascomycota</taxon>
        <taxon>Pezizomycotina</taxon>
        <taxon>Eurotiomycetes</taxon>
        <taxon>Eurotiomycetidae</taxon>
        <taxon>Eurotiales</taxon>
        <taxon>Aspergillaceae</taxon>
        <taxon>Aspergillus</taxon>
        <taxon>Aspergillus subgen. Fumigati</taxon>
    </lineage>
</organism>
<evidence type="ECO:0000313" key="2">
    <source>
        <dbReference type="EMBL" id="KAF4209104.1"/>
    </source>
</evidence>
<protein>
    <submittedName>
        <fullName evidence="2">Uncharacterized protein</fullName>
    </submittedName>
</protein>
<reference evidence="2" key="2">
    <citation type="submission" date="2020-04" db="EMBL/GenBank/DDBJ databases">
        <authorList>
            <person name="Santos R.A.C."/>
            <person name="Steenwyk J.L."/>
            <person name="Rivero-Menendez O."/>
            <person name="Mead M.E."/>
            <person name="Silva L.P."/>
            <person name="Bastos R.W."/>
            <person name="Alastruey-Izquierdo A."/>
            <person name="Goldman G.H."/>
            <person name="Rokas A."/>
        </authorList>
    </citation>
    <scope>NUCLEOTIDE SEQUENCE</scope>
    <source>
        <strain evidence="2">CNM-CM8927</strain>
    </source>
</reference>
<gene>
    <name evidence="2" type="ORF">CNMCM8927_007471</name>
</gene>
<dbReference type="AlphaFoldDB" id="A0AAN6BSU3"/>
<evidence type="ECO:0000313" key="3">
    <source>
        <dbReference type="Proteomes" id="UP000649114"/>
    </source>
</evidence>
<feature type="compositionally biased region" description="Basic and acidic residues" evidence="1">
    <location>
        <begin position="64"/>
        <end position="81"/>
    </location>
</feature>
<sequence length="165" mass="18097">MGALYVVWPAPPSEGQTETQVVFGIDRGTGIEARYVEHIAREQSQIPRLELSVRVGRLGRSRHYKGESRVEDPPAESVKDEQDNDEKAEELIKIPLLVAVVPLPPLLSLMPMVAGAIPVVAVVLPRALGAEMSKYMEAYELESDLAGHIDTQDFKSGIIVPTERA</sequence>
<dbReference type="Proteomes" id="UP000649114">
    <property type="component" value="Unassembled WGS sequence"/>
</dbReference>
<reference evidence="2" key="1">
    <citation type="journal article" date="2020" name="bioRxiv">
        <title>Genomic and phenotypic heterogeneity of clinical isolates of the human pathogens Aspergillus fumigatus, Aspergillus lentulus and Aspergillus fumigatiaffinis.</title>
        <authorList>
            <person name="dos Santos R.A.C."/>
            <person name="Steenwyk J.L."/>
            <person name="Rivero-Menendez O."/>
            <person name="Mead M.E."/>
            <person name="Silva L.P."/>
            <person name="Bastos R.W."/>
            <person name="Alastruey-Izquierdo A."/>
            <person name="Goldman G.H."/>
            <person name="Rokas A."/>
        </authorList>
    </citation>
    <scope>NUCLEOTIDE SEQUENCE</scope>
    <source>
        <strain evidence="2">CNM-CM8927</strain>
    </source>
</reference>
<accession>A0AAN6BSU3</accession>
<evidence type="ECO:0000256" key="1">
    <source>
        <dbReference type="SAM" id="MobiDB-lite"/>
    </source>
</evidence>
<feature type="region of interest" description="Disordered" evidence="1">
    <location>
        <begin position="62"/>
        <end position="85"/>
    </location>
</feature>